<dbReference type="EMBL" id="JAHCVJ010000011">
    <property type="protein sequence ID" value="MBT0666379.1"/>
    <property type="molecule type" value="Genomic_DNA"/>
</dbReference>
<dbReference type="Gene3D" id="3.40.50.300">
    <property type="entry name" value="P-loop containing nucleotide triphosphate hydrolases"/>
    <property type="match status" value="1"/>
</dbReference>
<name>A0AAW4L578_9BACT</name>
<dbReference type="AlphaFoldDB" id="A0AAW4L578"/>
<evidence type="ECO:0000313" key="2">
    <source>
        <dbReference type="EMBL" id="MBT0666379.1"/>
    </source>
</evidence>
<proteinExistence type="predicted"/>
<accession>A0AAW4L578</accession>
<protein>
    <submittedName>
        <fullName evidence="2">ATP-binding protein</fullName>
    </submittedName>
</protein>
<keyword evidence="2" id="KW-0067">ATP-binding</keyword>
<dbReference type="GO" id="GO:0005524">
    <property type="term" value="F:ATP binding"/>
    <property type="evidence" value="ECO:0007669"/>
    <property type="project" value="UniProtKB-KW"/>
</dbReference>
<feature type="domain" description="ORC1/DEAH AAA+ ATPase" evidence="1">
    <location>
        <begin position="28"/>
        <end position="149"/>
    </location>
</feature>
<dbReference type="InterPro" id="IPR027417">
    <property type="entry name" value="P-loop_NTPase"/>
</dbReference>
<keyword evidence="3" id="KW-1185">Reference proteome</keyword>
<reference evidence="2 3" key="1">
    <citation type="submission" date="2021-05" db="EMBL/GenBank/DDBJ databases">
        <title>The draft genome of Geobacter pelophilus DSM 12255.</title>
        <authorList>
            <person name="Xu Z."/>
            <person name="Masuda Y."/>
            <person name="Itoh H."/>
            <person name="Senoo K."/>
        </authorList>
    </citation>
    <scope>NUCLEOTIDE SEQUENCE [LARGE SCALE GENOMIC DNA]</scope>
    <source>
        <strain evidence="2 3">DSM 12255</strain>
    </source>
</reference>
<evidence type="ECO:0000259" key="1">
    <source>
        <dbReference type="Pfam" id="PF13401"/>
    </source>
</evidence>
<comment type="caution">
    <text evidence="2">The sequence shown here is derived from an EMBL/GenBank/DDBJ whole genome shotgun (WGS) entry which is preliminary data.</text>
</comment>
<dbReference type="GO" id="GO:0016887">
    <property type="term" value="F:ATP hydrolysis activity"/>
    <property type="evidence" value="ECO:0007669"/>
    <property type="project" value="InterPro"/>
</dbReference>
<evidence type="ECO:0000313" key="3">
    <source>
        <dbReference type="Proteomes" id="UP000811899"/>
    </source>
</evidence>
<keyword evidence="2" id="KW-0547">Nucleotide-binding</keyword>
<sequence>MRHQMVKTKDVKQADQAIADLLNTENIERMGVFWGLPGTGKTTAVAHLANLYDGVYIRALGCSSVTSVLGDICLMLGGKRLLRRSDMVEYICHHLTTEAVTNNPVPPRPIFVDEADYCFRQVDILDSLRDIYDISGCPVILIGMENIARTIRENGRFARRITQWIEFVGIDIEDATQVAAEVCEVQVQPDLIDYLWRETSRNIGRFKIGLDKIEKFALSNGAATISRADWGNRPLYYDQPNFGKLRK</sequence>
<dbReference type="InterPro" id="IPR049945">
    <property type="entry name" value="AAA_22"/>
</dbReference>
<gene>
    <name evidence="2" type="ORF">KI809_18890</name>
</gene>
<organism evidence="2 3">
    <name type="scientific">Geoanaerobacter pelophilus</name>
    <dbReference type="NCBI Taxonomy" id="60036"/>
    <lineage>
        <taxon>Bacteria</taxon>
        <taxon>Pseudomonadati</taxon>
        <taxon>Thermodesulfobacteriota</taxon>
        <taxon>Desulfuromonadia</taxon>
        <taxon>Geobacterales</taxon>
        <taxon>Geobacteraceae</taxon>
        <taxon>Geoanaerobacter</taxon>
    </lineage>
</organism>
<dbReference type="SUPFAM" id="SSF52540">
    <property type="entry name" value="P-loop containing nucleoside triphosphate hydrolases"/>
    <property type="match status" value="1"/>
</dbReference>
<dbReference type="RefSeq" id="WP_214173154.1">
    <property type="nucleotide sequence ID" value="NZ_JAHCVJ010000011.1"/>
</dbReference>
<dbReference type="Pfam" id="PF13401">
    <property type="entry name" value="AAA_22"/>
    <property type="match status" value="1"/>
</dbReference>
<dbReference type="Proteomes" id="UP000811899">
    <property type="component" value="Unassembled WGS sequence"/>
</dbReference>